<evidence type="ECO:0008006" key="3">
    <source>
        <dbReference type="Google" id="ProtNLM"/>
    </source>
</evidence>
<accession>A0AA43XK64</accession>
<reference evidence="1 2" key="1">
    <citation type="submission" date="2019-04" db="EMBL/GenBank/DDBJ databases">
        <title>Isachenkonia alkalipeptolytica gen. nov. sp. nov. a new anaerobic, alkiliphilic organothrophic bacterium capable to reduce synthesized ferrihydrite isolated from a soda lake.</title>
        <authorList>
            <person name="Toshchakov S.V."/>
            <person name="Zavarzina D.G."/>
            <person name="Zhilina T.N."/>
            <person name="Kostrikina N.A."/>
            <person name="Kublanov I.V."/>
        </authorList>
    </citation>
    <scope>NUCLEOTIDE SEQUENCE [LARGE SCALE GENOMIC DNA]</scope>
    <source>
        <strain evidence="1 2">Z-1701</strain>
    </source>
</reference>
<evidence type="ECO:0000313" key="1">
    <source>
        <dbReference type="EMBL" id="NBG88132.1"/>
    </source>
</evidence>
<dbReference type="RefSeq" id="WP_160720343.1">
    <property type="nucleotide sequence ID" value="NZ_SUMG01000006.1"/>
</dbReference>
<dbReference type="Proteomes" id="UP000449710">
    <property type="component" value="Unassembled WGS sequence"/>
</dbReference>
<proteinExistence type="predicted"/>
<evidence type="ECO:0000313" key="2">
    <source>
        <dbReference type="Proteomes" id="UP000449710"/>
    </source>
</evidence>
<name>A0AA43XK64_9CLOT</name>
<organism evidence="1 2">
    <name type="scientific">Isachenkonia alkalipeptolytica</name>
    <dbReference type="NCBI Taxonomy" id="2565777"/>
    <lineage>
        <taxon>Bacteria</taxon>
        <taxon>Bacillati</taxon>
        <taxon>Bacillota</taxon>
        <taxon>Clostridia</taxon>
        <taxon>Eubacteriales</taxon>
        <taxon>Clostridiaceae</taxon>
        <taxon>Isachenkonia</taxon>
    </lineage>
</organism>
<sequence length="476" mass="54424">MPYKGEYANKTSHFNILNSKDVQDFISDTNYLEKPSAEATEKISQQFIQIEGAEESKFPNKIVSVDGSYYESSIDQFLPSTKVGYIKIGSLLIDLDQYSNMGVEGTKFVDPFKVAKMQDNNSTATFTMPSANIIKKGKDSVVDSFRYYIDKHLLDCRMNESDYKTSLRSTLFELATYRPDSKNKDPNVIILHKCPNSDCDQENIELKDIEQEQFCPNPECGIELYPSDALRIWEEVKNYQSNGSAISRFMIVLEHLMPIFLIRHIKNYHSENSLATLQNLSFVIDGPLAIFGTAAWLSRAIMQYLWKINEEQLNAGFGPLLYLGLQKTGQLMDFMYVINNHVEDNRLLLVDDALRYKYVAFSRNPSKSGFGYETYYGQDFMYKSKTGRSFVFSLPFPFKEKDVTGEYNKNRQKLENYKTLNSAISFIDHFECDLFENAVVPIALAHRYTAISLKPGAQALDILTKNMVSETIQNGS</sequence>
<dbReference type="EMBL" id="SUMG01000006">
    <property type="protein sequence ID" value="NBG88132.1"/>
    <property type="molecule type" value="Genomic_DNA"/>
</dbReference>
<dbReference type="AlphaFoldDB" id="A0AA43XK64"/>
<protein>
    <recommendedName>
        <fullName evidence="3">NurA domain-containing protein</fullName>
    </recommendedName>
</protein>
<comment type="caution">
    <text evidence="1">The sequence shown here is derived from an EMBL/GenBank/DDBJ whole genome shotgun (WGS) entry which is preliminary data.</text>
</comment>
<gene>
    <name evidence="1" type="ORF">ISALK_06420</name>
</gene>
<keyword evidence="2" id="KW-1185">Reference proteome</keyword>